<dbReference type="AlphaFoldDB" id="A0A5C8NXX6"/>
<evidence type="ECO:0000256" key="3">
    <source>
        <dbReference type="ARBA" id="ARBA00022989"/>
    </source>
</evidence>
<dbReference type="GO" id="GO:0016020">
    <property type="term" value="C:membrane"/>
    <property type="evidence" value="ECO:0007669"/>
    <property type="project" value="UniProtKB-SubCell"/>
</dbReference>
<evidence type="ECO:0000256" key="4">
    <source>
        <dbReference type="ARBA" id="ARBA00023136"/>
    </source>
</evidence>
<feature type="domain" description="EamA" evidence="6">
    <location>
        <begin position="13"/>
        <end position="142"/>
    </location>
</feature>
<keyword evidence="4 5" id="KW-0472">Membrane</keyword>
<evidence type="ECO:0000313" key="7">
    <source>
        <dbReference type="EMBL" id="TXL66093.1"/>
    </source>
</evidence>
<evidence type="ECO:0000256" key="1">
    <source>
        <dbReference type="ARBA" id="ARBA00004141"/>
    </source>
</evidence>
<name>A0A5C8NXX6_9BURK</name>
<organism evidence="7 8">
    <name type="scientific">Zeimonas arvi</name>
    <dbReference type="NCBI Taxonomy" id="2498847"/>
    <lineage>
        <taxon>Bacteria</taxon>
        <taxon>Pseudomonadati</taxon>
        <taxon>Pseudomonadota</taxon>
        <taxon>Betaproteobacteria</taxon>
        <taxon>Burkholderiales</taxon>
        <taxon>Burkholderiaceae</taxon>
        <taxon>Zeimonas</taxon>
    </lineage>
</organism>
<dbReference type="SUPFAM" id="SSF103481">
    <property type="entry name" value="Multidrug resistance efflux transporter EmrE"/>
    <property type="match status" value="2"/>
</dbReference>
<proteinExistence type="predicted"/>
<feature type="transmembrane region" description="Helical" evidence="5">
    <location>
        <begin position="71"/>
        <end position="91"/>
    </location>
</feature>
<protein>
    <submittedName>
        <fullName evidence="7">DMT family transporter</fullName>
    </submittedName>
</protein>
<feature type="transmembrane region" description="Helical" evidence="5">
    <location>
        <begin position="273"/>
        <end position="290"/>
    </location>
</feature>
<feature type="transmembrane region" description="Helical" evidence="5">
    <location>
        <begin position="250"/>
        <end position="267"/>
    </location>
</feature>
<dbReference type="InterPro" id="IPR037185">
    <property type="entry name" value="EmrE-like"/>
</dbReference>
<dbReference type="OrthoDB" id="9810556at2"/>
<dbReference type="Proteomes" id="UP000321548">
    <property type="component" value="Unassembled WGS sequence"/>
</dbReference>
<dbReference type="Pfam" id="PF00892">
    <property type="entry name" value="EamA"/>
    <property type="match status" value="2"/>
</dbReference>
<feature type="transmembrane region" description="Helical" evidence="5">
    <location>
        <begin position="186"/>
        <end position="205"/>
    </location>
</feature>
<feature type="transmembrane region" description="Helical" evidence="5">
    <location>
        <begin position="38"/>
        <end position="59"/>
    </location>
</feature>
<evidence type="ECO:0000259" key="6">
    <source>
        <dbReference type="Pfam" id="PF00892"/>
    </source>
</evidence>
<dbReference type="InterPro" id="IPR050638">
    <property type="entry name" value="AA-Vitamin_Transporters"/>
</dbReference>
<comment type="caution">
    <text evidence="7">The sequence shown here is derived from an EMBL/GenBank/DDBJ whole genome shotgun (WGS) entry which is preliminary data.</text>
</comment>
<accession>A0A5C8NXX6</accession>
<feature type="transmembrane region" description="Helical" evidence="5">
    <location>
        <begin position="97"/>
        <end position="117"/>
    </location>
</feature>
<keyword evidence="3 5" id="KW-1133">Transmembrane helix</keyword>
<evidence type="ECO:0000313" key="8">
    <source>
        <dbReference type="Proteomes" id="UP000321548"/>
    </source>
</evidence>
<dbReference type="InterPro" id="IPR000620">
    <property type="entry name" value="EamA_dom"/>
</dbReference>
<comment type="subcellular location">
    <subcellularLocation>
        <location evidence="1">Membrane</location>
        <topology evidence="1">Multi-pass membrane protein</topology>
    </subcellularLocation>
</comment>
<feature type="transmembrane region" description="Helical" evidence="5">
    <location>
        <begin position="154"/>
        <end position="174"/>
    </location>
</feature>
<dbReference type="PANTHER" id="PTHR32322:SF9">
    <property type="entry name" value="AMINO-ACID METABOLITE EFFLUX PUMP-RELATED"/>
    <property type="match status" value="1"/>
</dbReference>
<evidence type="ECO:0000256" key="5">
    <source>
        <dbReference type="SAM" id="Phobius"/>
    </source>
</evidence>
<dbReference type="PANTHER" id="PTHR32322">
    <property type="entry name" value="INNER MEMBRANE TRANSPORTER"/>
    <property type="match status" value="1"/>
</dbReference>
<dbReference type="RefSeq" id="WP_147704007.1">
    <property type="nucleotide sequence ID" value="NZ_VDUY01000003.1"/>
</dbReference>
<reference evidence="7 8" key="1">
    <citation type="submission" date="2019-06" db="EMBL/GenBank/DDBJ databases">
        <title>Quisquiliibacterium sp. nov., isolated from a maize field.</title>
        <authorList>
            <person name="Lin S.-Y."/>
            <person name="Tsai C.-F."/>
            <person name="Young C.-C."/>
        </authorList>
    </citation>
    <scope>NUCLEOTIDE SEQUENCE [LARGE SCALE GENOMIC DNA]</scope>
    <source>
        <strain evidence="7 8">CC-CFT501</strain>
    </source>
</reference>
<sequence length="309" mass="32015">MPHRPMTPANWALLVATAASFASSVVLNKMLVGHLPPLTLAAARVLLALPFCLAALWLSGSKLPRDRDDRLTVFKVSLGVIAIPYCALAIGQQTIEGGLSGILYSTMPLFTLLAAHLMLPDEKLGARKLAGIGLGMAGVVAVIGPSLLGGLGGHLIAELITLLGPLAYAIATVLMRRSRHLDPVALTAGLFLSAALVLTPIALLVDRPWTLAFDASILGGLLALAVIGTIFPAALNYLLLQRVGATRASLGMFLMPFFAIAFGALFLDERLGAGAFLGLALIVAGSRLVTHVPRSPGAMRGGTLGPTKG</sequence>
<dbReference type="EMBL" id="VDUY01000003">
    <property type="protein sequence ID" value="TXL66093.1"/>
    <property type="molecule type" value="Genomic_DNA"/>
</dbReference>
<feature type="domain" description="EamA" evidence="6">
    <location>
        <begin position="156"/>
        <end position="289"/>
    </location>
</feature>
<gene>
    <name evidence="7" type="ORF">FHP08_08440</name>
</gene>
<feature type="transmembrane region" description="Helical" evidence="5">
    <location>
        <begin position="129"/>
        <end position="148"/>
    </location>
</feature>
<feature type="transmembrane region" description="Helical" evidence="5">
    <location>
        <begin position="217"/>
        <end position="238"/>
    </location>
</feature>
<keyword evidence="8" id="KW-1185">Reference proteome</keyword>
<keyword evidence="2 5" id="KW-0812">Transmembrane</keyword>
<evidence type="ECO:0000256" key="2">
    <source>
        <dbReference type="ARBA" id="ARBA00022692"/>
    </source>
</evidence>